<reference evidence="4 5" key="1">
    <citation type="submission" date="2020-03" db="EMBL/GenBank/DDBJ databases">
        <title>Complete genome sequence of Orbus sp. IPMB12 (BCRC 80908).</title>
        <authorList>
            <person name="Lo W.-S."/>
            <person name="Chang T.-H."/>
            <person name="Kuo C.-H."/>
        </authorList>
    </citation>
    <scope>NUCLEOTIDE SEQUENCE [LARGE SCALE GENOMIC DNA]</scope>
    <source>
        <strain evidence="4 5">IPMB12</strain>
    </source>
</reference>
<keyword evidence="1 2" id="KW-0732">Signal</keyword>
<dbReference type="KEGG" id="orb:IPMB12_08050"/>
<dbReference type="InterPro" id="IPR003991">
    <property type="entry name" value="Pertactin_virulence_factor"/>
</dbReference>
<dbReference type="Gene3D" id="2.160.20.20">
    <property type="match status" value="1"/>
</dbReference>
<dbReference type="FunCoup" id="A0A6G9IBN0">
    <property type="interactions" value="89"/>
</dbReference>
<proteinExistence type="predicted"/>
<dbReference type="Pfam" id="PF03797">
    <property type="entry name" value="Autotransporter"/>
    <property type="match status" value="1"/>
</dbReference>
<gene>
    <name evidence="4" type="ORF">IPMB12_08050</name>
</gene>
<dbReference type="SUPFAM" id="SSF103515">
    <property type="entry name" value="Autotransporter"/>
    <property type="match status" value="1"/>
</dbReference>
<organism evidence="4 5">
    <name type="scientific">Zophobihabitans entericus</name>
    <dbReference type="NCBI Taxonomy" id="1635327"/>
    <lineage>
        <taxon>Bacteria</taxon>
        <taxon>Pseudomonadati</taxon>
        <taxon>Pseudomonadota</taxon>
        <taxon>Gammaproteobacteria</taxon>
        <taxon>Orbales</taxon>
        <taxon>Orbaceae</taxon>
        <taxon>Zophobihabitans</taxon>
    </lineage>
</organism>
<dbReference type="PANTHER" id="PTHR35037:SF7">
    <property type="entry name" value="AUTOTRANSPORTER"/>
    <property type="match status" value="1"/>
</dbReference>
<evidence type="ECO:0000256" key="1">
    <source>
        <dbReference type="ARBA" id="ARBA00022729"/>
    </source>
</evidence>
<name>A0A6G9IBN0_9GAMM</name>
<dbReference type="InterPro" id="IPR006315">
    <property type="entry name" value="OM_autotransptr_brl_dom"/>
</dbReference>
<dbReference type="InterPro" id="IPR004899">
    <property type="entry name" value="Pertactin_central"/>
</dbReference>
<dbReference type="RefSeq" id="WP_166916647.1">
    <property type="nucleotide sequence ID" value="NZ_CP050253.1"/>
</dbReference>
<feature type="signal peptide" evidence="2">
    <location>
        <begin position="1"/>
        <end position="22"/>
    </location>
</feature>
<dbReference type="NCBIfam" id="TIGR01414">
    <property type="entry name" value="autotrans_barl"/>
    <property type="match status" value="1"/>
</dbReference>
<dbReference type="PANTHER" id="PTHR35037">
    <property type="entry name" value="C-TERMINAL REGION OF AIDA-LIKE PROTEIN"/>
    <property type="match status" value="1"/>
</dbReference>
<evidence type="ECO:0000313" key="4">
    <source>
        <dbReference type="EMBL" id="QIQ21638.1"/>
    </source>
</evidence>
<dbReference type="InterPro" id="IPR036709">
    <property type="entry name" value="Autotransporte_beta_dom_sf"/>
</dbReference>
<dbReference type="PROSITE" id="PS51208">
    <property type="entry name" value="AUTOTRANSPORTER"/>
    <property type="match status" value="1"/>
</dbReference>
<dbReference type="InParanoid" id="A0A6G9IBN0"/>
<evidence type="ECO:0000259" key="3">
    <source>
        <dbReference type="PROSITE" id="PS51208"/>
    </source>
</evidence>
<feature type="domain" description="Autotransporter" evidence="3">
    <location>
        <begin position="602"/>
        <end position="869"/>
    </location>
</feature>
<dbReference type="InterPro" id="IPR011050">
    <property type="entry name" value="Pectin_lyase_fold/virulence"/>
</dbReference>
<dbReference type="Proteomes" id="UP000501168">
    <property type="component" value="Chromosome"/>
</dbReference>
<dbReference type="GO" id="GO:0019867">
    <property type="term" value="C:outer membrane"/>
    <property type="evidence" value="ECO:0007669"/>
    <property type="project" value="InterPro"/>
</dbReference>
<dbReference type="Pfam" id="PF03212">
    <property type="entry name" value="Pertactin"/>
    <property type="match status" value="1"/>
</dbReference>
<dbReference type="Gene3D" id="2.40.128.130">
    <property type="entry name" value="Autotransporter beta-domain"/>
    <property type="match status" value="1"/>
</dbReference>
<dbReference type="InterPro" id="IPR012332">
    <property type="entry name" value="Autotransporter_pectin_lyase_C"/>
</dbReference>
<keyword evidence="5" id="KW-1185">Reference proteome</keyword>
<evidence type="ECO:0000313" key="5">
    <source>
        <dbReference type="Proteomes" id="UP000501168"/>
    </source>
</evidence>
<dbReference type="InterPro" id="IPR005546">
    <property type="entry name" value="Autotransporte_beta"/>
</dbReference>
<dbReference type="SUPFAM" id="SSF51126">
    <property type="entry name" value="Pectin lyase-like"/>
    <property type="match status" value="1"/>
</dbReference>
<accession>A0A6G9IBN0</accession>
<dbReference type="PRINTS" id="PR01484">
    <property type="entry name" value="PRTACTNFAMLY"/>
</dbReference>
<dbReference type="SMART" id="SM00869">
    <property type="entry name" value="Autotransporter"/>
    <property type="match status" value="1"/>
</dbReference>
<protein>
    <submittedName>
        <fullName evidence="4">Autotransporter outer membrane beta-barrel domain-containing protein</fullName>
    </submittedName>
</protein>
<dbReference type="AlphaFoldDB" id="A0A6G9IBN0"/>
<evidence type="ECO:0000256" key="2">
    <source>
        <dbReference type="SAM" id="SignalP"/>
    </source>
</evidence>
<feature type="chain" id="PRO_5026315293" evidence="2">
    <location>
        <begin position="23"/>
        <end position="869"/>
    </location>
</feature>
<dbReference type="InterPro" id="IPR051551">
    <property type="entry name" value="Autotransporter_adhesion"/>
</dbReference>
<sequence>MKFVKPVLTLPVLFTMSLPVFAETVPDSFPPKEATPDIKLILDNPEYSSGFDQIITSWQSKNLIALDGKKFLSGETLTRTITSELATQQIWMRDGASSFNTTLDSVQMDIYGTGIAVGTIVKGAASDKHIGVLVLQEGTKGYDTIIEDRGSLSLRKNAEAYNTLVKTGGTQVLGDYAYAQATIVDGGEQRLMVTSDNAYAEDTIVINGGIQYIWGGTAKNSHISGAGSYQLASGKSIETKVYDGAYQLVYAGSDDNDIADQDSTIYAGGTQRVQAGIADNTKVYGLQIVSSQQGYWRESNKQWEGQNSILNRGQKATNATIYAGGEQRVEWYAYTENTTVDGGLINVNEHGGILNTTVKNGGRVNIAYGGYSSLALDVENGTLTMEGGDVHNWSNNYLGGKGAWANEVSLLSADAQLYIKHNADTTESTATIKTLNSTNGLIHFGSQDGSDAGKFSRLELETLTGSGTIVMNANLNNGQGDFLYVENKIADPDLFTVVVNDSGTNLGDRTHHLISAGQNSLDDSFTLNKARSRADAGAYMVQYELQHSSNGTTNMEDWHLIATGLTITTPTTDAVLAVANVTPTIWDAEQSTLRQRLGELENNTLQNGVWGKYITSRYKVDHDQGANYKQDMNGFVIGFDRAEEKADGTLHVGAMVGYSRSDIDFRRGGDGKVDSYTAGFYGSYIGNSGWYADYVMKYNHFRNKTDAVSTNGDKVTGQYNLSGLGVSFELGKHLEQDNLFAAPYVLISGFYAGSADYTLSNGLKAEIDNASSFKTEVGSVAGYNFTFDGGDFKPYMRLAVNYEFVDRNKVYINDEDSFNNDISGAAVKVGLGATTNLTNGFSAYAEINYMKAKDSSMPYAGNIGIRYSF</sequence>
<dbReference type="EMBL" id="CP050253">
    <property type="protein sequence ID" value="QIQ21638.1"/>
    <property type="molecule type" value="Genomic_DNA"/>
</dbReference>